<dbReference type="Gene3D" id="3.40.190.10">
    <property type="entry name" value="Periplasmic binding protein-like II"/>
    <property type="match status" value="1"/>
</dbReference>
<evidence type="ECO:0000259" key="2">
    <source>
        <dbReference type="Pfam" id="PF00496"/>
    </source>
</evidence>
<keyword evidence="1" id="KW-0732">Signal</keyword>
<dbReference type="PIRSF" id="PIRSF002741">
    <property type="entry name" value="MppA"/>
    <property type="match status" value="1"/>
</dbReference>
<dbReference type="PANTHER" id="PTHR30290">
    <property type="entry name" value="PERIPLASMIC BINDING COMPONENT OF ABC TRANSPORTER"/>
    <property type="match status" value="1"/>
</dbReference>
<sequence length="506" mass="54255">MTIGVLAVSACGSGAGSDGKSVAVATQQATPPDSALNLDATVHVRLAVEPTSLNPFTTAGVAVDQILLDNVYQGLVGIDTDARDRIVPQLATAWEQTPDGLTYTFHLAPKAAFHDGSALTAADVVWSLQQQIAPGSKALRASSFGAVSEVVAPDPATVVIRLRQRDTMLLWNLAQRGGIVYKSGTDFAALDGTENGSGPFRISQWNRGSTLTLGRVPNYWGSAPKVAGVVFHIIVDTTAANNAELTGQTDIEVATDPTLLSTFADTGRFTVLRGTSTDKYTLAFNETRPALSNPQVRRAIRQAIDKDALITAFGGGTRIGSPVPVQDPWYADLTSIDAYNPDSARKLLAAAGFGSGLQLGLEVPNHYPTALSDILVSDLRAVGVTVTVHPMEFQTWLSKVYRNHDYDLSLVDHAEARDLNIYAQPGYYFGYESTQVQQWYQQALTAESDSARDGLLQQAARRIAEDAPCDWLFLGEGNTVIRKGVFGVPQHETSNRLPATRLAVTK</sequence>
<dbReference type="CDD" id="cd08494">
    <property type="entry name" value="PBP2_NikA_DppA_OppA_like_6"/>
    <property type="match status" value="1"/>
</dbReference>
<dbReference type="Pfam" id="PF00496">
    <property type="entry name" value="SBP_bac_5"/>
    <property type="match status" value="1"/>
</dbReference>
<evidence type="ECO:0000256" key="1">
    <source>
        <dbReference type="ARBA" id="ARBA00022729"/>
    </source>
</evidence>
<reference evidence="3 4" key="1">
    <citation type="submission" date="2018-09" db="EMBL/GenBank/DDBJ databases">
        <title>YIM PH21274 draft genome.</title>
        <authorList>
            <person name="Miao C."/>
        </authorList>
    </citation>
    <scope>NUCLEOTIDE SEQUENCE [LARGE SCALE GENOMIC DNA]</scope>
    <source>
        <strain evidence="3 4">YIM PH 21724</strain>
    </source>
</reference>
<dbReference type="EMBL" id="QZFU01000036">
    <property type="protein sequence ID" value="RJO71015.1"/>
    <property type="molecule type" value="Genomic_DNA"/>
</dbReference>
<dbReference type="InterPro" id="IPR000914">
    <property type="entry name" value="SBP_5_dom"/>
</dbReference>
<accession>A0A3A4KDP6</accession>
<dbReference type="PANTHER" id="PTHR30290:SF38">
    <property type="entry name" value="D,D-DIPEPTIDE-BINDING PERIPLASMIC PROTEIN DDPA-RELATED"/>
    <property type="match status" value="1"/>
</dbReference>
<proteinExistence type="predicted"/>
<organism evidence="3 4">
    <name type="scientific">Nocardia panacis</name>
    <dbReference type="NCBI Taxonomy" id="2340916"/>
    <lineage>
        <taxon>Bacteria</taxon>
        <taxon>Bacillati</taxon>
        <taxon>Actinomycetota</taxon>
        <taxon>Actinomycetes</taxon>
        <taxon>Mycobacteriales</taxon>
        <taxon>Nocardiaceae</taxon>
        <taxon>Nocardia</taxon>
    </lineage>
</organism>
<dbReference type="GO" id="GO:1904680">
    <property type="term" value="F:peptide transmembrane transporter activity"/>
    <property type="evidence" value="ECO:0007669"/>
    <property type="project" value="TreeGrafter"/>
</dbReference>
<dbReference type="InterPro" id="IPR039424">
    <property type="entry name" value="SBP_5"/>
</dbReference>
<dbReference type="GO" id="GO:0043190">
    <property type="term" value="C:ATP-binding cassette (ABC) transporter complex"/>
    <property type="evidence" value="ECO:0007669"/>
    <property type="project" value="InterPro"/>
</dbReference>
<evidence type="ECO:0000313" key="3">
    <source>
        <dbReference type="EMBL" id="RJO71015.1"/>
    </source>
</evidence>
<evidence type="ECO:0000313" key="4">
    <source>
        <dbReference type="Proteomes" id="UP000266677"/>
    </source>
</evidence>
<dbReference type="RefSeq" id="WP_120044072.1">
    <property type="nucleotide sequence ID" value="NZ_QZFU01000036.1"/>
</dbReference>
<dbReference type="SUPFAM" id="SSF53850">
    <property type="entry name" value="Periplasmic binding protein-like II"/>
    <property type="match status" value="1"/>
</dbReference>
<dbReference type="InterPro" id="IPR030678">
    <property type="entry name" value="Peptide/Ni-bd"/>
</dbReference>
<dbReference type="Gene3D" id="3.10.105.10">
    <property type="entry name" value="Dipeptide-binding Protein, Domain 3"/>
    <property type="match status" value="1"/>
</dbReference>
<comment type="caution">
    <text evidence="3">The sequence shown here is derived from an EMBL/GenBank/DDBJ whole genome shotgun (WGS) entry which is preliminary data.</text>
</comment>
<keyword evidence="4" id="KW-1185">Reference proteome</keyword>
<dbReference type="Proteomes" id="UP000266677">
    <property type="component" value="Unassembled WGS sequence"/>
</dbReference>
<dbReference type="GO" id="GO:0042597">
    <property type="term" value="C:periplasmic space"/>
    <property type="evidence" value="ECO:0007669"/>
    <property type="project" value="UniProtKB-ARBA"/>
</dbReference>
<feature type="domain" description="Solute-binding protein family 5" evidence="2">
    <location>
        <begin position="86"/>
        <end position="412"/>
    </location>
</feature>
<dbReference type="OrthoDB" id="9796817at2"/>
<dbReference type="GO" id="GO:0015833">
    <property type="term" value="P:peptide transport"/>
    <property type="evidence" value="ECO:0007669"/>
    <property type="project" value="TreeGrafter"/>
</dbReference>
<name>A0A3A4KDP6_9NOCA</name>
<dbReference type="AlphaFoldDB" id="A0A3A4KDP6"/>
<protein>
    <submittedName>
        <fullName evidence="3">ABC transporter substrate-binding protein</fullName>
    </submittedName>
</protein>
<gene>
    <name evidence="3" type="ORF">D5S18_26245</name>
</gene>